<dbReference type="EMBL" id="JAHIBW010000018">
    <property type="protein sequence ID" value="KAG7301916.1"/>
    <property type="molecule type" value="Genomic_DNA"/>
</dbReference>
<dbReference type="Proteomes" id="UP000823941">
    <property type="component" value="Chromosome 18"/>
</dbReference>
<dbReference type="InterPro" id="IPR038441">
    <property type="entry name" value="THAP_Znf_sf"/>
</dbReference>
<keyword evidence="2 5" id="KW-0863">Zinc-finger</keyword>
<dbReference type="SMART" id="SM00692">
    <property type="entry name" value="DM3"/>
    <property type="match status" value="1"/>
</dbReference>
<evidence type="ECO:0000256" key="3">
    <source>
        <dbReference type="ARBA" id="ARBA00022833"/>
    </source>
</evidence>
<evidence type="ECO:0000259" key="7">
    <source>
        <dbReference type="PROSITE" id="PS50950"/>
    </source>
</evidence>
<evidence type="ECO:0000256" key="6">
    <source>
        <dbReference type="SAM" id="MobiDB-lite"/>
    </source>
</evidence>
<proteinExistence type="predicted"/>
<keyword evidence="9" id="KW-1185">Reference proteome</keyword>
<dbReference type="PANTHER" id="PTHR46600">
    <property type="entry name" value="THAP DOMAIN-CONTAINING"/>
    <property type="match status" value="1"/>
</dbReference>
<evidence type="ECO:0000256" key="4">
    <source>
        <dbReference type="ARBA" id="ARBA00023125"/>
    </source>
</evidence>
<feature type="region of interest" description="Disordered" evidence="6">
    <location>
        <begin position="93"/>
        <end position="159"/>
    </location>
</feature>
<gene>
    <name evidence="8" type="ORF">JYU34_013335</name>
</gene>
<reference evidence="8 9" key="1">
    <citation type="submission" date="2021-06" db="EMBL/GenBank/DDBJ databases">
        <title>A haploid diamondback moth (Plutella xylostella L.) genome assembly resolves 31 chromosomes and identifies a diamide resistance mutation.</title>
        <authorList>
            <person name="Ward C.M."/>
            <person name="Perry K.D."/>
            <person name="Baker G."/>
            <person name="Powis K."/>
            <person name="Heckel D.G."/>
            <person name="Baxter S.W."/>
        </authorList>
    </citation>
    <scope>NUCLEOTIDE SEQUENCE [LARGE SCALE GENOMIC DNA]</scope>
    <source>
        <strain evidence="8 9">LV</strain>
        <tissue evidence="8">Single pupa</tissue>
    </source>
</reference>
<evidence type="ECO:0000256" key="2">
    <source>
        <dbReference type="ARBA" id="ARBA00022771"/>
    </source>
</evidence>
<comment type="caution">
    <text evidence="8">The sequence shown here is derived from an EMBL/GenBank/DDBJ whole genome shotgun (WGS) entry which is preliminary data.</text>
</comment>
<dbReference type="InterPro" id="IPR006612">
    <property type="entry name" value="THAP_Znf"/>
</dbReference>
<dbReference type="SUPFAM" id="SSF57716">
    <property type="entry name" value="Glucocorticoid receptor-like (DNA-binding domain)"/>
    <property type="match status" value="1"/>
</dbReference>
<accession>A0ABQ7Q9K8</accession>
<feature type="domain" description="THAP-type" evidence="7">
    <location>
        <begin position="13"/>
        <end position="94"/>
    </location>
</feature>
<evidence type="ECO:0000256" key="5">
    <source>
        <dbReference type="PROSITE-ProRule" id="PRU00309"/>
    </source>
</evidence>
<dbReference type="PANTHER" id="PTHR46600:SF11">
    <property type="entry name" value="THAP DOMAIN-CONTAINING PROTEIN 10"/>
    <property type="match status" value="1"/>
</dbReference>
<evidence type="ECO:0000313" key="8">
    <source>
        <dbReference type="EMBL" id="KAG7301916.1"/>
    </source>
</evidence>
<dbReference type="Pfam" id="PF05485">
    <property type="entry name" value="THAP"/>
    <property type="match status" value="1"/>
</dbReference>
<name>A0ABQ7Q9K8_PLUXY</name>
<feature type="compositionally biased region" description="Basic residues" evidence="6">
    <location>
        <begin position="150"/>
        <end position="159"/>
    </location>
</feature>
<keyword evidence="1" id="KW-0479">Metal-binding</keyword>
<evidence type="ECO:0000256" key="1">
    <source>
        <dbReference type="ARBA" id="ARBA00022723"/>
    </source>
</evidence>
<protein>
    <recommendedName>
        <fullName evidence="7">THAP-type domain-containing protein</fullName>
    </recommendedName>
</protein>
<dbReference type="Gene3D" id="6.20.210.20">
    <property type="entry name" value="THAP domain"/>
    <property type="match status" value="1"/>
</dbReference>
<organism evidence="8 9">
    <name type="scientific">Plutella xylostella</name>
    <name type="common">Diamondback moth</name>
    <name type="synonym">Plutella maculipennis</name>
    <dbReference type="NCBI Taxonomy" id="51655"/>
    <lineage>
        <taxon>Eukaryota</taxon>
        <taxon>Metazoa</taxon>
        <taxon>Ecdysozoa</taxon>
        <taxon>Arthropoda</taxon>
        <taxon>Hexapoda</taxon>
        <taxon>Insecta</taxon>
        <taxon>Pterygota</taxon>
        <taxon>Neoptera</taxon>
        <taxon>Endopterygota</taxon>
        <taxon>Lepidoptera</taxon>
        <taxon>Glossata</taxon>
        <taxon>Ditrysia</taxon>
        <taxon>Yponomeutoidea</taxon>
        <taxon>Plutellidae</taxon>
        <taxon>Plutella</taxon>
    </lineage>
</organism>
<sequence>MNRKMDIKRKKAAKKYCAVYNCLNSDRDPNLNFFRLPKDADRRRTWILAIGREDLLSKCDTMNHTSYHACSLHFEESAIKIVKQLKEDAIPTLSLPDLSEDNKKATKSIETQTEISLISPEKTEASDLLSEEETSNKKRRKTNDKLTSNLKRKRKARID</sequence>
<dbReference type="InterPro" id="IPR026516">
    <property type="entry name" value="THAP1/10"/>
</dbReference>
<dbReference type="PROSITE" id="PS50950">
    <property type="entry name" value="ZF_THAP"/>
    <property type="match status" value="1"/>
</dbReference>
<dbReference type="SMART" id="SM00980">
    <property type="entry name" value="THAP"/>
    <property type="match status" value="1"/>
</dbReference>
<evidence type="ECO:0000313" key="9">
    <source>
        <dbReference type="Proteomes" id="UP000823941"/>
    </source>
</evidence>
<keyword evidence="4 5" id="KW-0238">DNA-binding</keyword>
<keyword evidence="3" id="KW-0862">Zinc</keyword>